<accession>A0A419HXR8</accession>
<dbReference type="Pfam" id="PF01863">
    <property type="entry name" value="YgjP-like"/>
    <property type="match status" value="1"/>
</dbReference>
<reference evidence="2 3" key="1">
    <citation type="submission" date="2018-09" db="EMBL/GenBank/DDBJ databases">
        <title>YIM PH 21725 draft genome.</title>
        <authorList>
            <person name="Miao C."/>
        </authorList>
    </citation>
    <scope>NUCLEOTIDE SEQUENCE [LARGE SCALE GENOMIC DNA]</scope>
    <source>
        <strain evidence="3">YIM PH21725</strain>
    </source>
</reference>
<dbReference type="PANTHER" id="PTHR30399">
    <property type="entry name" value="UNCHARACTERIZED PROTEIN YGJP"/>
    <property type="match status" value="1"/>
</dbReference>
<evidence type="ECO:0000259" key="1">
    <source>
        <dbReference type="Pfam" id="PF01863"/>
    </source>
</evidence>
<dbReference type="Proteomes" id="UP000285112">
    <property type="component" value="Unassembled WGS sequence"/>
</dbReference>
<dbReference type="InterPro" id="IPR053136">
    <property type="entry name" value="UTP_pyrophosphatase-like"/>
</dbReference>
<sequence length="248" mass="28147">MIPVASSNLPLTVRVGGLDFAVRASAARSTFGITIERDGDLVLRAPADAELSALVDWARARAAWVYRKLADKDRLVATPVTKQFLSGEGFDLLGRHYRLRLGDEPEVQLRDGWLRMSRESAEAGRGAEELIAWYRQEALHWLPARIEPWAAKMAARPRQLDVRDLGYRWGSLGKGERLNLHWAIMQLSPSLIDYVIVHELAHVDEPNHTTRFWAAVRRVLPDYDQRKSRLSEAGTSLWIPASVRRIHD</sequence>
<evidence type="ECO:0000313" key="3">
    <source>
        <dbReference type="Proteomes" id="UP000285112"/>
    </source>
</evidence>
<name>A0A419HXR8_9PSEU</name>
<dbReference type="EMBL" id="QZFV01000105">
    <property type="protein sequence ID" value="RJQ81921.1"/>
    <property type="molecule type" value="Genomic_DNA"/>
</dbReference>
<dbReference type="AlphaFoldDB" id="A0A419HXR8"/>
<protein>
    <submittedName>
        <fullName evidence="2">M48 family peptidase</fullName>
    </submittedName>
</protein>
<comment type="caution">
    <text evidence="2">The sequence shown here is derived from an EMBL/GenBank/DDBJ whole genome shotgun (WGS) entry which is preliminary data.</text>
</comment>
<dbReference type="Gene3D" id="3.30.2010.10">
    <property type="entry name" value="Metalloproteases ('zincins'), catalytic domain"/>
    <property type="match status" value="1"/>
</dbReference>
<dbReference type="PANTHER" id="PTHR30399:SF1">
    <property type="entry name" value="UTP PYROPHOSPHATASE"/>
    <property type="match status" value="1"/>
</dbReference>
<dbReference type="CDD" id="cd07344">
    <property type="entry name" value="M48_yhfN_like"/>
    <property type="match status" value="1"/>
</dbReference>
<proteinExistence type="predicted"/>
<dbReference type="RefSeq" id="WP_120025426.1">
    <property type="nucleotide sequence ID" value="NZ_QZFV01000105.1"/>
</dbReference>
<gene>
    <name evidence="2" type="ORF">D5S19_22725</name>
</gene>
<organism evidence="2 3">
    <name type="scientific">Amycolatopsis panacis</name>
    <dbReference type="NCBI Taxonomy" id="2340917"/>
    <lineage>
        <taxon>Bacteria</taxon>
        <taxon>Bacillati</taxon>
        <taxon>Actinomycetota</taxon>
        <taxon>Actinomycetes</taxon>
        <taxon>Pseudonocardiales</taxon>
        <taxon>Pseudonocardiaceae</taxon>
        <taxon>Amycolatopsis</taxon>
    </lineage>
</organism>
<evidence type="ECO:0000313" key="2">
    <source>
        <dbReference type="EMBL" id="RJQ81921.1"/>
    </source>
</evidence>
<feature type="domain" description="YgjP-like metallopeptidase" evidence="1">
    <location>
        <begin position="30"/>
        <end position="232"/>
    </location>
</feature>
<dbReference type="InterPro" id="IPR002725">
    <property type="entry name" value="YgjP-like_metallopeptidase"/>
</dbReference>
<dbReference type="OrthoDB" id="9811177at2"/>
<keyword evidence="3" id="KW-1185">Reference proteome</keyword>